<dbReference type="EMBL" id="JAQOMS010000002">
    <property type="protein sequence ID" value="MDC2890943.1"/>
    <property type="molecule type" value="Genomic_DNA"/>
</dbReference>
<evidence type="ECO:0000313" key="1">
    <source>
        <dbReference type="EMBL" id="MDC2890943.1"/>
    </source>
</evidence>
<dbReference type="RefSeq" id="WP_272181999.1">
    <property type="nucleotide sequence ID" value="NZ_JAQOMS010000002.1"/>
</dbReference>
<proteinExistence type="predicted"/>
<sequence length="89" mass="9445">MPYSVDFTTTTTASLFTPEFAAVDGDVGLTGDDVAMFERTGGNVDVVDQGVLLDAGRFTIGDTKPEVETTADDTSTRGYLTCLDLTKLN</sequence>
<dbReference type="Proteomes" id="UP001528411">
    <property type="component" value="Unassembled WGS sequence"/>
</dbReference>
<comment type="caution">
    <text evidence="1">The sequence shown here is derived from an EMBL/GenBank/DDBJ whole genome shotgun (WGS) entry which is preliminary data.</text>
</comment>
<accession>A0ABT5FIC6</accession>
<organism evidence="1 2">
    <name type="scientific">Psychrosphaera algicola</name>
    <dbReference type="NCBI Taxonomy" id="3023714"/>
    <lineage>
        <taxon>Bacteria</taxon>
        <taxon>Pseudomonadati</taxon>
        <taxon>Pseudomonadota</taxon>
        <taxon>Gammaproteobacteria</taxon>
        <taxon>Alteromonadales</taxon>
        <taxon>Pseudoalteromonadaceae</taxon>
        <taxon>Psychrosphaera</taxon>
    </lineage>
</organism>
<reference evidence="1 2" key="1">
    <citation type="submission" date="2023-01" db="EMBL/GenBank/DDBJ databases">
        <title>Psychrosphaera sp. nov., isolated from marine algae.</title>
        <authorList>
            <person name="Bayburt H."/>
            <person name="Choi B.J."/>
            <person name="Kim J.M."/>
            <person name="Choi D.G."/>
            <person name="Jeon C.O."/>
        </authorList>
    </citation>
    <scope>NUCLEOTIDE SEQUENCE [LARGE SCALE GENOMIC DNA]</scope>
    <source>
        <strain evidence="1 2">G1-22</strain>
    </source>
</reference>
<protein>
    <submittedName>
        <fullName evidence="1">Uncharacterized protein</fullName>
    </submittedName>
</protein>
<name>A0ABT5FIC6_9GAMM</name>
<gene>
    <name evidence="1" type="ORF">PN838_22200</name>
</gene>
<keyword evidence="2" id="KW-1185">Reference proteome</keyword>
<evidence type="ECO:0000313" key="2">
    <source>
        <dbReference type="Proteomes" id="UP001528411"/>
    </source>
</evidence>